<organism evidence="1 2">
    <name type="scientific">Cichorium intybus</name>
    <name type="common">Chicory</name>
    <dbReference type="NCBI Taxonomy" id="13427"/>
    <lineage>
        <taxon>Eukaryota</taxon>
        <taxon>Viridiplantae</taxon>
        <taxon>Streptophyta</taxon>
        <taxon>Embryophyta</taxon>
        <taxon>Tracheophyta</taxon>
        <taxon>Spermatophyta</taxon>
        <taxon>Magnoliopsida</taxon>
        <taxon>eudicotyledons</taxon>
        <taxon>Gunneridae</taxon>
        <taxon>Pentapetalae</taxon>
        <taxon>asterids</taxon>
        <taxon>campanulids</taxon>
        <taxon>Asterales</taxon>
        <taxon>Asteraceae</taxon>
        <taxon>Cichorioideae</taxon>
        <taxon>Cichorieae</taxon>
        <taxon>Cichoriinae</taxon>
        <taxon>Cichorium</taxon>
    </lineage>
</organism>
<reference evidence="2" key="1">
    <citation type="journal article" date="2022" name="Mol. Ecol. Resour.">
        <title>The genomes of chicory, endive, great burdock and yacon provide insights into Asteraceae palaeo-polyploidization history and plant inulin production.</title>
        <authorList>
            <person name="Fan W."/>
            <person name="Wang S."/>
            <person name="Wang H."/>
            <person name="Wang A."/>
            <person name="Jiang F."/>
            <person name="Liu H."/>
            <person name="Zhao H."/>
            <person name="Xu D."/>
            <person name="Zhang Y."/>
        </authorList>
    </citation>
    <scope>NUCLEOTIDE SEQUENCE [LARGE SCALE GENOMIC DNA]</scope>
    <source>
        <strain evidence="2">cv. Punajuju</strain>
    </source>
</reference>
<keyword evidence="2" id="KW-1185">Reference proteome</keyword>
<name>A0ACB9F8C0_CICIN</name>
<evidence type="ECO:0000313" key="2">
    <source>
        <dbReference type="Proteomes" id="UP001055811"/>
    </source>
</evidence>
<comment type="caution">
    <text evidence="1">The sequence shown here is derived from an EMBL/GenBank/DDBJ whole genome shotgun (WGS) entry which is preliminary data.</text>
</comment>
<reference evidence="1 2" key="2">
    <citation type="journal article" date="2022" name="Mol. Ecol. Resour.">
        <title>The genomes of chicory, endive, great burdock and yacon provide insights into Asteraceae paleo-polyploidization history and plant inulin production.</title>
        <authorList>
            <person name="Fan W."/>
            <person name="Wang S."/>
            <person name="Wang H."/>
            <person name="Wang A."/>
            <person name="Jiang F."/>
            <person name="Liu H."/>
            <person name="Zhao H."/>
            <person name="Xu D."/>
            <person name="Zhang Y."/>
        </authorList>
    </citation>
    <scope>NUCLEOTIDE SEQUENCE [LARGE SCALE GENOMIC DNA]</scope>
    <source>
        <strain evidence="2">cv. Punajuju</strain>
        <tissue evidence="1">Leaves</tissue>
    </source>
</reference>
<sequence length="639" mass="72653">MELSLHDYGHMRNLSSSLHYSPTTCLTKFLNEYPNPFPNPSSSLITAAKKKSHVPSSQGIQKSTDKHLSHILRSEAAIEAIERKANFATVKHNRFSPKLVLEALDNAIRHKRWESALKIFDLLRNQHWYEPRCQTYTKLLVMLGKCKQPMKASYLFEVMLQDGLKPTIDVYTALVSAYGYSGLLEKALEIIDDMKLILDCKPDVYTYSILINCCTKHRRFDMINQILADMSYLGIECSIVTYNTIIDGYGKAGLYKEMENMLTEMLENETCLPDIFTCNSVIGAYGNSGIIMKMEKWFEEFQIMGINPNVMTYNILIKSYGKAGMYDKMGFVMEYMSKRFIPPTTITFNVIIETFKRVGNIEKMDEFFTKMKHRGIKPNAVTYCSLVSGYGKARLFHKIDSIMRQIENSDVILDTTFFNSVISVYGHAGDVKKMDEMFLAMKDRNCEPDGITFATMIQVYKKMGMVEAVQDLENKIKMAEQNTGTRLIEGGQELLSDFFFGVCRRFVFLSSWLPSLLLHCVEYPSSVDFLLLVGLLVSKIAGGGKMVQDGGRSRWRTLMVVGGSGNCSFCSDFTFRISLKPQFLLKTREFKPFVQSSMAGTKRCNKEAKICENKVATSIKGFLKLLFPTYLRGEESSSS</sequence>
<dbReference type="Proteomes" id="UP001055811">
    <property type="component" value="Linkage Group LG03"/>
</dbReference>
<protein>
    <submittedName>
        <fullName evidence="1">Uncharacterized protein</fullName>
    </submittedName>
</protein>
<proteinExistence type="predicted"/>
<evidence type="ECO:0000313" key="1">
    <source>
        <dbReference type="EMBL" id="KAI3767028.1"/>
    </source>
</evidence>
<gene>
    <name evidence="1" type="ORF">L2E82_17109</name>
</gene>
<dbReference type="EMBL" id="CM042011">
    <property type="protein sequence ID" value="KAI3767028.1"/>
    <property type="molecule type" value="Genomic_DNA"/>
</dbReference>
<accession>A0ACB9F8C0</accession>